<reference evidence="1" key="1">
    <citation type="submission" date="2021-03" db="EMBL/GenBank/DDBJ databases">
        <title>Comparative genomics and phylogenomic investigation of the class Geoglossomycetes provide insights into ecological specialization and systematics.</title>
        <authorList>
            <person name="Melie T."/>
            <person name="Pirro S."/>
            <person name="Miller A.N."/>
            <person name="Quandt A."/>
        </authorList>
    </citation>
    <scope>NUCLEOTIDE SEQUENCE</scope>
    <source>
        <strain evidence="1">CAQ_001_2017</strain>
    </source>
</reference>
<dbReference type="EMBL" id="JAGHQM010000632">
    <property type="protein sequence ID" value="KAH0559301.1"/>
    <property type="molecule type" value="Genomic_DNA"/>
</dbReference>
<evidence type="ECO:0000313" key="2">
    <source>
        <dbReference type="Proteomes" id="UP000750711"/>
    </source>
</evidence>
<protein>
    <submittedName>
        <fullName evidence="1">Uncharacterized protein</fullName>
    </submittedName>
</protein>
<proteinExistence type="predicted"/>
<name>A0A9P8RPI2_9PEZI</name>
<accession>A0A9P8RPI2</accession>
<evidence type="ECO:0000313" key="1">
    <source>
        <dbReference type="EMBL" id="KAH0559301.1"/>
    </source>
</evidence>
<organism evidence="1 2">
    <name type="scientific">Trichoglossum hirsutum</name>
    <dbReference type="NCBI Taxonomy" id="265104"/>
    <lineage>
        <taxon>Eukaryota</taxon>
        <taxon>Fungi</taxon>
        <taxon>Dikarya</taxon>
        <taxon>Ascomycota</taxon>
        <taxon>Pezizomycotina</taxon>
        <taxon>Geoglossomycetes</taxon>
        <taxon>Geoglossales</taxon>
        <taxon>Geoglossaceae</taxon>
        <taxon>Trichoglossum</taxon>
    </lineage>
</organism>
<dbReference type="PANTHER" id="PTHR17178">
    <property type="entry name" value="SECRETORY GRANULE PROTEOGLYCAN CORE PROTEIN"/>
    <property type="match status" value="1"/>
</dbReference>
<dbReference type="Proteomes" id="UP000750711">
    <property type="component" value="Unassembled WGS sequence"/>
</dbReference>
<gene>
    <name evidence="1" type="ORF">GP486_004184</name>
</gene>
<sequence>MPHVPLDPAKLLSLFSSTSLSCNSQNALVTFNGHAGRQGVVQSSAVGSATVTNAPKRRTNPTPSSILTTPNSGSIITNDGLTLPTATPSAPSAASANGSKSLVVSENALDFARITVLFILQEKNSLDAAVTAQDRLQTAFSSDRSSSNVDVGNGITVKFSCNIIDLGGGKRIGSSKDLC</sequence>
<keyword evidence="2" id="KW-1185">Reference proteome</keyword>
<dbReference type="PANTHER" id="PTHR17178:SF0">
    <property type="entry name" value="SERGLYCIN"/>
    <property type="match status" value="1"/>
</dbReference>
<comment type="caution">
    <text evidence="1">The sequence shown here is derived from an EMBL/GenBank/DDBJ whole genome shotgun (WGS) entry which is preliminary data.</text>
</comment>
<dbReference type="AlphaFoldDB" id="A0A9P8RPI2"/>